<keyword evidence="3" id="KW-1185">Reference proteome</keyword>
<sequence length="93" mass="10792">MSTLALETNSGSWRKRSREEDTSSQLDRKRPRYYYFRLESESSKASEEDTESICSLQDKETDVVRDTSDTDSKSGCSDHEEYKSTMKNMMLQA</sequence>
<dbReference type="EMBL" id="JAPWTJ010002733">
    <property type="protein sequence ID" value="KAJ8964733.1"/>
    <property type="molecule type" value="Genomic_DNA"/>
</dbReference>
<feature type="compositionally biased region" description="Basic and acidic residues" evidence="1">
    <location>
        <begin position="38"/>
        <end position="47"/>
    </location>
</feature>
<organism evidence="2 3">
    <name type="scientific">Molorchus minor</name>
    <dbReference type="NCBI Taxonomy" id="1323400"/>
    <lineage>
        <taxon>Eukaryota</taxon>
        <taxon>Metazoa</taxon>
        <taxon>Ecdysozoa</taxon>
        <taxon>Arthropoda</taxon>
        <taxon>Hexapoda</taxon>
        <taxon>Insecta</taxon>
        <taxon>Pterygota</taxon>
        <taxon>Neoptera</taxon>
        <taxon>Endopterygota</taxon>
        <taxon>Coleoptera</taxon>
        <taxon>Polyphaga</taxon>
        <taxon>Cucujiformia</taxon>
        <taxon>Chrysomeloidea</taxon>
        <taxon>Cerambycidae</taxon>
        <taxon>Lamiinae</taxon>
        <taxon>Monochamini</taxon>
        <taxon>Molorchus</taxon>
    </lineage>
</organism>
<reference evidence="2" key="1">
    <citation type="journal article" date="2023" name="Insect Mol. Biol.">
        <title>Genome sequencing provides insights into the evolution of gene families encoding plant cell wall-degrading enzymes in longhorned beetles.</title>
        <authorList>
            <person name="Shin N.R."/>
            <person name="Okamura Y."/>
            <person name="Kirsch R."/>
            <person name="Pauchet Y."/>
        </authorList>
    </citation>
    <scope>NUCLEOTIDE SEQUENCE</scope>
    <source>
        <strain evidence="2">MMC_N1</strain>
    </source>
</reference>
<feature type="region of interest" description="Disordered" evidence="1">
    <location>
        <begin position="1"/>
        <end position="81"/>
    </location>
</feature>
<name>A0ABQ9ITR4_9CUCU</name>
<gene>
    <name evidence="2" type="ORF">NQ317_017623</name>
</gene>
<accession>A0ABQ9ITR4</accession>
<comment type="caution">
    <text evidence="2">The sequence shown here is derived from an EMBL/GenBank/DDBJ whole genome shotgun (WGS) entry which is preliminary data.</text>
</comment>
<feature type="compositionally biased region" description="Polar residues" evidence="1">
    <location>
        <begin position="1"/>
        <end position="12"/>
    </location>
</feature>
<evidence type="ECO:0000256" key="1">
    <source>
        <dbReference type="SAM" id="MobiDB-lite"/>
    </source>
</evidence>
<evidence type="ECO:0000313" key="2">
    <source>
        <dbReference type="EMBL" id="KAJ8964733.1"/>
    </source>
</evidence>
<feature type="compositionally biased region" description="Basic and acidic residues" evidence="1">
    <location>
        <begin position="57"/>
        <end position="81"/>
    </location>
</feature>
<dbReference type="Proteomes" id="UP001162164">
    <property type="component" value="Unassembled WGS sequence"/>
</dbReference>
<protein>
    <submittedName>
        <fullName evidence="2">Uncharacterized protein</fullName>
    </submittedName>
</protein>
<proteinExistence type="predicted"/>
<evidence type="ECO:0000313" key="3">
    <source>
        <dbReference type="Proteomes" id="UP001162164"/>
    </source>
</evidence>